<evidence type="ECO:0000256" key="5">
    <source>
        <dbReference type="PROSITE-ProRule" id="PRU00277"/>
    </source>
</evidence>
<dbReference type="PROSITE" id="PS50059">
    <property type="entry name" value="FKBP_PPIASE"/>
    <property type="match status" value="1"/>
</dbReference>
<dbReference type="SUPFAM" id="SSF54534">
    <property type="entry name" value="FKBP-like"/>
    <property type="match status" value="1"/>
</dbReference>
<evidence type="ECO:0000313" key="9">
    <source>
        <dbReference type="EMBL" id="MUN54328.1"/>
    </source>
</evidence>
<keyword evidence="10" id="KW-1185">Reference proteome</keyword>
<accession>A0A7K1LGR3</accession>
<keyword evidence="4 5" id="KW-0413">Isomerase</keyword>
<evidence type="ECO:0000256" key="6">
    <source>
        <dbReference type="RuleBase" id="RU003915"/>
    </source>
</evidence>
<dbReference type="RefSeq" id="WP_129314378.1">
    <property type="nucleotide sequence ID" value="NZ_JBFCQO010000001.1"/>
</dbReference>
<dbReference type="Pfam" id="PF00254">
    <property type="entry name" value="FKBP_C"/>
    <property type="match status" value="1"/>
</dbReference>
<evidence type="ECO:0000256" key="1">
    <source>
        <dbReference type="ARBA" id="ARBA00000971"/>
    </source>
</evidence>
<evidence type="ECO:0000256" key="2">
    <source>
        <dbReference type="ARBA" id="ARBA00006577"/>
    </source>
</evidence>
<sequence length="133" mass="14418">MSFGQRNLDRTKPEIDFPEGPVPESLRVTDLIEGSGRAVERGDQVTCHYVGVTFDGGEEFDASWNRGEPLAFRAGVGQVIQGWDEGLIGMKVGGRRRLEIPSELAYGKRGAGNVIGPDQALVFVVDLVEARSS</sequence>
<evidence type="ECO:0000313" key="10">
    <source>
        <dbReference type="Proteomes" id="UP000462152"/>
    </source>
</evidence>
<proteinExistence type="inferred from homology"/>
<evidence type="ECO:0000256" key="3">
    <source>
        <dbReference type="ARBA" id="ARBA00023110"/>
    </source>
</evidence>
<reference evidence="9 10" key="1">
    <citation type="submission" date="2019-12" db="EMBL/GenBank/DDBJ databases">
        <authorList>
            <person name="Li J."/>
            <person name="Shi Y."/>
            <person name="Xu G."/>
            <person name="Xiao D."/>
            <person name="Ran X."/>
        </authorList>
    </citation>
    <scope>NUCLEOTIDE SEQUENCE [LARGE SCALE GENOMIC DNA]</scope>
    <source>
        <strain evidence="9 10">JCM 15915</strain>
    </source>
</reference>
<evidence type="ECO:0000256" key="7">
    <source>
        <dbReference type="SAM" id="MobiDB-lite"/>
    </source>
</evidence>
<dbReference type="AlphaFoldDB" id="A0A7K1LGR3"/>
<dbReference type="EC" id="5.2.1.8" evidence="6"/>
<evidence type="ECO:0000259" key="8">
    <source>
        <dbReference type="PROSITE" id="PS50059"/>
    </source>
</evidence>
<dbReference type="GO" id="GO:0003755">
    <property type="term" value="F:peptidyl-prolyl cis-trans isomerase activity"/>
    <property type="evidence" value="ECO:0007669"/>
    <property type="project" value="UniProtKB-UniRule"/>
</dbReference>
<dbReference type="EMBL" id="WOGT01000001">
    <property type="protein sequence ID" value="MUN54328.1"/>
    <property type="molecule type" value="Genomic_DNA"/>
</dbReference>
<comment type="similarity">
    <text evidence="2 6">Belongs to the FKBP-type PPIase family.</text>
</comment>
<dbReference type="InterPro" id="IPR001179">
    <property type="entry name" value="PPIase_FKBP_dom"/>
</dbReference>
<comment type="caution">
    <text evidence="9">The sequence shown here is derived from an EMBL/GenBank/DDBJ whole genome shotgun (WGS) entry which is preliminary data.</text>
</comment>
<feature type="domain" description="PPIase FKBP-type" evidence="8">
    <location>
        <begin position="42"/>
        <end position="131"/>
    </location>
</feature>
<dbReference type="PANTHER" id="PTHR43811">
    <property type="entry name" value="FKBP-TYPE PEPTIDYL-PROLYL CIS-TRANS ISOMERASE FKPA"/>
    <property type="match status" value="1"/>
</dbReference>
<dbReference type="OrthoDB" id="25996at2"/>
<keyword evidence="3 5" id="KW-0697">Rotamase</keyword>
<protein>
    <recommendedName>
        <fullName evidence="6">Peptidyl-prolyl cis-trans isomerase</fullName>
        <ecNumber evidence="6">5.2.1.8</ecNumber>
    </recommendedName>
</protein>
<name>A0A7K1LGR3_9MICC</name>
<comment type="catalytic activity">
    <reaction evidence="1 5 6">
        <text>[protein]-peptidylproline (omega=180) = [protein]-peptidylproline (omega=0)</text>
        <dbReference type="Rhea" id="RHEA:16237"/>
        <dbReference type="Rhea" id="RHEA-COMP:10747"/>
        <dbReference type="Rhea" id="RHEA-COMP:10748"/>
        <dbReference type="ChEBI" id="CHEBI:83833"/>
        <dbReference type="ChEBI" id="CHEBI:83834"/>
        <dbReference type="EC" id="5.2.1.8"/>
    </reaction>
</comment>
<dbReference type="InterPro" id="IPR046357">
    <property type="entry name" value="PPIase_dom_sf"/>
</dbReference>
<gene>
    <name evidence="9" type="ORF">GMA10_03710</name>
</gene>
<dbReference type="Proteomes" id="UP000462152">
    <property type="component" value="Unassembled WGS sequence"/>
</dbReference>
<dbReference type="Gene3D" id="3.10.50.40">
    <property type="match status" value="1"/>
</dbReference>
<evidence type="ECO:0000256" key="4">
    <source>
        <dbReference type="ARBA" id="ARBA00023235"/>
    </source>
</evidence>
<feature type="region of interest" description="Disordered" evidence="7">
    <location>
        <begin position="1"/>
        <end position="20"/>
    </location>
</feature>
<dbReference type="FunFam" id="3.10.50.40:FF:000006">
    <property type="entry name" value="Peptidyl-prolyl cis-trans isomerase"/>
    <property type="match status" value="1"/>
</dbReference>
<dbReference type="PANTHER" id="PTHR43811:SF19">
    <property type="entry name" value="39 KDA FK506-BINDING NUCLEAR PROTEIN"/>
    <property type="match status" value="1"/>
</dbReference>
<organism evidence="9 10">
    <name type="scientific">Rothia koreensis</name>
    <dbReference type="NCBI Taxonomy" id="592378"/>
    <lineage>
        <taxon>Bacteria</taxon>
        <taxon>Bacillati</taxon>
        <taxon>Actinomycetota</taxon>
        <taxon>Actinomycetes</taxon>
        <taxon>Micrococcales</taxon>
        <taxon>Micrococcaceae</taxon>
        <taxon>Rothia</taxon>
    </lineage>
</organism>